<evidence type="ECO:0000256" key="1">
    <source>
        <dbReference type="SAM" id="MobiDB-lite"/>
    </source>
</evidence>
<feature type="compositionally biased region" description="Low complexity" evidence="1">
    <location>
        <begin position="1"/>
        <end position="13"/>
    </location>
</feature>
<evidence type="ECO:0000313" key="3">
    <source>
        <dbReference type="Proteomes" id="UP000250266"/>
    </source>
</evidence>
<keyword evidence="3" id="KW-1185">Reference proteome</keyword>
<name>A0A8E2E6W0_9PEZI</name>
<dbReference type="AlphaFoldDB" id="A0A8E2E6W0"/>
<gene>
    <name evidence="2" type="ORF">K432DRAFT_384009</name>
</gene>
<sequence>MSSRSPSFIPASSTTGLFGGKWEDRPEMKKFGWDVVTDMPEMFHHVLPKATEDKG</sequence>
<feature type="region of interest" description="Disordered" evidence="1">
    <location>
        <begin position="1"/>
        <end position="21"/>
    </location>
</feature>
<proteinExistence type="predicted"/>
<organism evidence="2 3">
    <name type="scientific">Lepidopterella palustris CBS 459.81</name>
    <dbReference type="NCBI Taxonomy" id="1314670"/>
    <lineage>
        <taxon>Eukaryota</taxon>
        <taxon>Fungi</taxon>
        <taxon>Dikarya</taxon>
        <taxon>Ascomycota</taxon>
        <taxon>Pezizomycotina</taxon>
        <taxon>Dothideomycetes</taxon>
        <taxon>Pleosporomycetidae</taxon>
        <taxon>Mytilinidiales</taxon>
        <taxon>Argynnaceae</taxon>
        <taxon>Lepidopterella</taxon>
    </lineage>
</organism>
<reference evidence="2 3" key="1">
    <citation type="journal article" date="2016" name="Nat. Commun.">
        <title>Ectomycorrhizal ecology is imprinted in the genome of the dominant symbiotic fungus Cenococcum geophilum.</title>
        <authorList>
            <consortium name="DOE Joint Genome Institute"/>
            <person name="Peter M."/>
            <person name="Kohler A."/>
            <person name="Ohm R.A."/>
            <person name="Kuo A."/>
            <person name="Krutzmann J."/>
            <person name="Morin E."/>
            <person name="Arend M."/>
            <person name="Barry K.W."/>
            <person name="Binder M."/>
            <person name="Choi C."/>
            <person name="Clum A."/>
            <person name="Copeland A."/>
            <person name="Grisel N."/>
            <person name="Haridas S."/>
            <person name="Kipfer T."/>
            <person name="LaButti K."/>
            <person name="Lindquist E."/>
            <person name="Lipzen A."/>
            <person name="Maire R."/>
            <person name="Meier B."/>
            <person name="Mihaltcheva S."/>
            <person name="Molinier V."/>
            <person name="Murat C."/>
            <person name="Poggeler S."/>
            <person name="Quandt C.A."/>
            <person name="Sperisen C."/>
            <person name="Tritt A."/>
            <person name="Tisserant E."/>
            <person name="Crous P.W."/>
            <person name="Henrissat B."/>
            <person name="Nehls U."/>
            <person name="Egli S."/>
            <person name="Spatafora J.W."/>
            <person name="Grigoriev I.V."/>
            <person name="Martin F.M."/>
        </authorList>
    </citation>
    <scope>NUCLEOTIDE SEQUENCE [LARGE SCALE GENOMIC DNA]</scope>
    <source>
        <strain evidence="2 3">CBS 459.81</strain>
    </source>
</reference>
<evidence type="ECO:0000313" key="2">
    <source>
        <dbReference type="EMBL" id="OCK78251.1"/>
    </source>
</evidence>
<protein>
    <submittedName>
        <fullName evidence="2">Uncharacterized protein</fullName>
    </submittedName>
</protein>
<accession>A0A8E2E6W0</accession>
<dbReference type="EMBL" id="KV745071">
    <property type="protein sequence ID" value="OCK78251.1"/>
    <property type="molecule type" value="Genomic_DNA"/>
</dbReference>
<dbReference type="Proteomes" id="UP000250266">
    <property type="component" value="Unassembled WGS sequence"/>
</dbReference>